<comment type="caution">
    <text evidence="1">The sequence shown here is derived from an EMBL/GenBank/DDBJ whole genome shotgun (WGS) entry which is preliminary data.</text>
</comment>
<proteinExistence type="predicted"/>
<gene>
    <name evidence="1" type="ORF">PPRIM_AZ9-3.1.T0040164</name>
</gene>
<dbReference type="AlphaFoldDB" id="A0A8S1JMQ9"/>
<name>A0A8S1JMQ9_PARPR</name>
<reference evidence="1" key="1">
    <citation type="submission" date="2021-01" db="EMBL/GenBank/DDBJ databases">
        <authorList>
            <consortium name="Genoscope - CEA"/>
            <person name="William W."/>
        </authorList>
    </citation>
    <scope>NUCLEOTIDE SEQUENCE</scope>
</reference>
<protein>
    <submittedName>
        <fullName evidence="1">Uncharacterized protein</fullName>
    </submittedName>
</protein>
<keyword evidence="2" id="KW-1185">Reference proteome</keyword>
<evidence type="ECO:0000313" key="2">
    <source>
        <dbReference type="Proteomes" id="UP000688137"/>
    </source>
</evidence>
<sequence length="229" mass="27752">MATQPLLETLPKDFHKMPPNYDFSHKGINWKEYEKDFVLRTDAVWEKEQLKDWFRLYTKCFYFDTTANKYSLMEPDDVYTILFEGWALEDCLFPFRGTTPTGRTNCFQVGLPPKQKVYVPYPTYQSQQDYFTLCALRFQKWFDCDQAEHFKMDKTEADYLKRAKVYPCYAMFYEAAYACTDDMFDFLMELAYTRRSNRTFEYNHFQHEMRRPPTIYDSPKNAERIKKTY</sequence>
<dbReference type="EMBL" id="CAJJDM010000001">
    <property type="protein sequence ID" value="CAD8042945.1"/>
    <property type="molecule type" value="Genomic_DNA"/>
</dbReference>
<dbReference type="Proteomes" id="UP000688137">
    <property type="component" value="Unassembled WGS sequence"/>
</dbReference>
<evidence type="ECO:0000313" key="1">
    <source>
        <dbReference type="EMBL" id="CAD8042945.1"/>
    </source>
</evidence>
<accession>A0A8S1JMQ9</accession>
<organism evidence="1 2">
    <name type="scientific">Paramecium primaurelia</name>
    <dbReference type="NCBI Taxonomy" id="5886"/>
    <lineage>
        <taxon>Eukaryota</taxon>
        <taxon>Sar</taxon>
        <taxon>Alveolata</taxon>
        <taxon>Ciliophora</taxon>
        <taxon>Intramacronucleata</taxon>
        <taxon>Oligohymenophorea</taxon>
        <taxon>Peniculida</taxon>
        <taxon>Parameciidae</taxon>
        <taxon>Paramecium</taxon>
    </lineage>
</organism>